<feature type="compositionally biased region" description="Basic and acidic residues" evidence="3">
    <location>
        <begin position="88"/>
        <end position="106"/>
    </location>
</feature>
<evidence type="ECO:0000256" key="3">
    <source>
        <dbReference type="SAM" id="MobiDB-lite"/>
    </source>
</evidence>
<sequence>MELGLDFSPGRKAPPRRGRRAGVSNANIGALPHSPEGDDIASADDIMDSPTSNSALSSGFLNSPPKSLDSAGPIAPPRSRRTGGWADEAIKSGKERFRGPDNSKGDSDDDIPVIPDLDDMQDEDLASEIAHAPSSTVNRVDTYKELDSDLFKHATFATLDDVSLRLLIKCLNLESEVKEVGVILKPAD</sequence>
<feature type="compositionally biased region" description="Acidic residues" evidence="3">
    <location>
        <begin position="107"/>
        <end position="117"/>
    </location>
</feature>
<proteinExistence type="inferred from homology"/>
<evidence type="ECO:0000256" key="1">
    <source>
        <dbReference type="ARBA" id="ARBA00007563"/>
    </source>
</evidence>
<protein>
    <recommendedName>
        <fullName evidence="6">Intraflagellar transport protein 43-like protein</fullName>
    </recommendedName>
</protein>
<dbReference type="PANTHER" id="PTHR33724:SF1">
    <property type="entry name" value="INTRAFLAGELLAR TRANSPORT PROTEIN 43 HOMOLOG"/>
    <property type="match status" value="1"/>
</dbReference>
<comment type="similarity">
    <text evidence="1">Belongs to the IFT43 family.</text>
</comment>
<dbReference type="InterPro" id="IPR029302">
    <property type="entry name" value="IFT43"/>
</dbReference>
<feature type="compositionally biased region" description="Polar residues" evidence="3">
    <location>
        <begin position="50"/>
        <end position="65"/>
    </location>
</feature>
<evidence type="ECO:0000313" key="5">
    <source>
        <dbReference type="Proteomes" id="UP000502823"/>
    </source>
</evidence>
<dbReference type="Pfam" id="PF15305">
    <property type="entry name" value="IFT43"/>
    <property type="match status" value="1"/>
</dbReference>
<dbReference type="Proteomes" id="UP000502823">
    <property type="component" value="Unassembled WGS sequence"/>
</dbReference>
<evidence type="ECO:0008006" key="6">
    <source>
        <dbReference type="Google" id="ProtNLM"/>
    </source>
</evidence>
<dbReference type="AlphaFoldDB" id="A0A6L2PYR9"/>
<dbReference type="InParanoid" id="A0A6L2PYR9"/>
<dbReference type="GO" id="GO:0035721">
    <property type="term" value="P:intraciliary retrograde transport"/>
    <property type="evidence" value="ECO:0007669"/>
    <property type="project" value="TreeGrafter"/>
</dbReference>
<dbReference type="FunCoup" id="A0A6L2PYR9">
    <property type="interactions" value="74"/>
</dbReference>
<dbReference type="OrthoDB" id="206950at2759"/>
<organism evidence="4 5">
    <name type="scientific">Coptotermes formosanus</name>
    <name type="common">Formosan subterranean termite</name>
    <dbReference type="NCBI Taxonomy" id="36987"/>
    <lineage>
        <taxon>Eukaryota</taxon>
        <taxon>Metazoa</taxon>
        <taxon>Ecdysozoa</taxon>
        <taxon>Arthropoda</taxon>
        <taxon>Hexapoda</taxon>
        <taxon>Insecta</taxon>
        <taxon>Pterygota</taxon>
        <taxon>Neoptera</taxon>
        <taxon>Polyneoptera</taxon>
        <taxon>Dictyoptera</taxon>
        <taxon>Blattodea</taxon>
        <taxon>Blattoidea</taxon>
        <taxon>Termitoidae</taxon>
        <taxon>Rhinotermitidae</taxon>
        <taxon>Coptotermes</taxon>
    </lineage>
</organism>
<evidence type="ECO:0000256" key="2">
    <source>
        <dbReference type="ARBA" id="ARBA00022794"/>
    </source>
</evidence>
<dbReference type="PANTHER" id="PTHR33724">
    <property type="entry name" value="INTRAFLAGELLAR TRANSPORT PROTEIN 43 HOMOLOG"/>
    <property type="match status" value="1"/>
</dbReference>
<accession>A0A6L2PYR9</accession>
<name>A0A6L2PYR9_COPFO</name>
<dbReference type="GO" id="GO:0005929">
    <property type="term" value="C:cilium"/>
    <property type="evidence" value="ECO:0007669"/>
    <property type="project" value="TreeGrafter"/>
</dbReference>
<evidence type="ECO:0000313" key="4">
    <source>
        <dbReference type="EMBL" id="GFG37374.1"/>
    </source>
</evidence>
<keyword evidence="2" id="KW-0970">Cilium biogenesis/degradation</keyword>
<gene>
    <name evidence="4" type="ORF">Cfor_11181</name>
</gene>
<reference evidence="5" key="1">
    <citation type="submission" date="2020-01" db="EMBL/GenBank/DDBJ databases">
        <title>Draft genome sequence of the Termite Coptotermes fromosanus.</title>
        <authorList>
            <person name="Itakura S."/>
            <person name="Yosikawa Y."/>
            <person name="Umezawa K."/>
        </authorList>
    </citation>
    <scope>NUCLEOTIDE SEQUENCE [LARGE SCALE GENOMIC DNA]</scope>
</reference>
<feature type="region of interest" description="Disordered" evidence="3">
    <location>
        <begin position="1"/>
        <end position="117"/>
    </location>
</feature>
<dbReference type="GO" id="GO:0030991">
    <property type="term" value="C:intraciliary transport particle A"/>
    <property type="evidence" value="ECO:0007669"/>
    <property type="project" value="InterPro"/>
</dbReference>
<keyword evidence="5" id="KW-1185">Reference proteome</keyword>
<dbReference type="EMBL" id="BLKM01000692">
    <property type="protein sequence ID" value="GFG37374.1"/>
    <property type="molecule type" value="Genomic_DNA"/>
</dbReference>
<feature type="compositionally biased region" description="Acidic residues" evidence="3">
    <location>
        <begin position="37"/>
        <end position="47"/>
    </location>
</feature>
<comment type="caution">
    <text evidence="4">The sequence shown here is derived from an EMBL/GenBank/DDBJ whole genome shotgun (WGS) entry which is preliminary data.</text>
</comment>